<dbReference type="PROSITE" id="PS00018">
    <property type="entry name" value="EF_HAND_1"/>
    <property type="match status" value="2"/>
</dbReference>
<dbReference type="OrthoDB" id="26525at2759"/>
<evidence type="ECO:0000256" key="3">
    <source>
        <dbReference type="ARBA" id="ARBA00022837"/>
    </source>
</evidence>
<dbReference type="GO" id="GO:0016460">
    <property type="term" value="C:myosin II complex"/>
    <property type="evidence" value="ECO:0007669"/>
    <property type="project" value="TreeGrafter"/>
</dbReference>
<keyword evidence="3" id="KW-0106">Calcium</keyword>
<name>A0A9W8DN59_9FUNG</name>
<accession>A0A9W8DN59</accession>
<dbReference type="EMBL" id="JANBPU010000071">
    <property type="protein sequence ID" value="KAJ1917442.1"/>
    <property type="molecule type" value="Genomic_DNA"/>
</dbReference>
<feature type="domain" description="EF-hand" evidence="4">
    <location>
        <begin position="24"/>
        <end position="59"/>
    </location>
</feature>
<dbReference type="InterPro" id="IPR050230">
    <property type="entry name" value="CALM/Myosin/TropC-like"/>
</dbReference>
<dbReference type="Pfam" id="PF13499">
    <property type="entry name" value="EF-hand_7"/>
    <property type="match status" value="2"/>
</dbReference>
<dbReference type="InterPro" id="IPR011992">
    <property type="entry name" value="EF-hand-dom_pair"/>
</dbReference>
<dbReference type="AlphaFoldDB" id="A0A9W8DN59"/>
<dbReference type="InterPro" id="IPR018247">
    <property type="entry name" value="EF_Hand_1_Ca_BS"/>
</dbReference>
<dbReference type="InterPro" id="IPR002048">
    <property type="entry name" value="EF_hand_dom"/>
</dbReference>
<evidence type="ECO:0000259" key="4">
    <source>
        <dbReference type="PROSITE" id="PS50222"/>
    </source>
</evidence>
<proteinExistence type="predicted"/>
<dbReference type="PROSITE" id="PS50222">
    <property type="entry name" value="EF_HAND_2"/>
    <property type="match status" value="3"/>
</dbReference>
<feature type="domain" description="EF-hand" evidence="4">
    <location>
        <begin position="133"/>
        <end position="166"/>
    </location>
</feature>
<dbReference type="Proteomes" id="UP001150538">
    <property type="component" value="Unassembled WGS sequence"/>
</dbReference>
<dbReference type="Gene3D" id="1.10.238.10">
    <property type="entry name" value="EF-hand"/>
    <property type="match status" value="2"/>
</dbReference>
<reference evidence="5" key="1">
    <citation type="submission" date="2022-07" db="EMBL/GenBank/DDBJ databases">
        <title>Phylogenomic reconstructions and comparative analyses of Kickxellomycotina fungi.</title>
        <authorList>
            <person name="Reynolds N.K."/>
            <person name="Stajich J.E."/>
            <person name="Barry K."/>
            <person name="Grigoriev I.V."/>
            <person name="Crous P."/>
            <person name="Smith M.E."/>
        </authorList>
    </citation>
    <scope>NUCLEOTIDE SEQUENCE</scope>
    <source>
        <strain evidence="5">NBRC 100468</strain>
    </source>
</reference>
<organism evidence="5 6">
    <name type="scientific">Mycoemilia scoparia</name>
    <dbReference type="NCBI Taxonomy" id="417184"/>
    <lineage>
        <taxon>Eukaryota</taxon>
        <taxon>Fungi</taxon>
        <taxon>Fungi incertae sedis</taxon>
        <taxon>Zoopagomycota</taxon>
        <taxon>Kickxellomycotina</taxon>
        <taxon>Kickxellomycetes</taxon>
        <taxon>Kickxellales</taxon>
        <taxon>Kickxellaceae</taxon>
        <taxon>Mycoemilia</taxon>
    </lineage>
</organism>
<evidence type="ECO:0000313" key="6">
    <source>
        <dbReference type="Proteomes" id="UP001150538"/>
    </source>
</evidence>
<dbReference type="SUPFAM" id="SSF47473">
    <property type="entry name" value="EF-hand"/>
    <property type="match status" value="1"/>
</dbReference>
<feature type="domain" description="EF-hand" evidence="4">
    <location>
        <begin position="97"/>
        <end position="132"/>
    </location>
</feature>
<sequence length="166" mass="19382">MNARHIDGNRFKNSFQKPIELTEDQKQEITEAFELFDTNKDGMLDFFELKIALRALGFEYKNNEVITILGNHDQNHKGHIKLEDFKKVAGELVSKRDPIEEFRKAFRLFDESGTGKITVSNLRRIAKELGEQMDEEELNAMIEEFDMDQDGAINEQEFINIMTDNY</sequence>
<dbReference type="CDD" id="cd00051">
    <property type="entry name" value="EFh"/>
    <property type="match status" value="1"/>
</dbReference>
<keyword evidence="2" id="KW-0677">Repeat</keyword>
<keyword evidence="6" id="KW-1185">Reference proteome</keyword>
<dbReference type="FunFam" id="1.10.238.10:FF:000001">
    <property type="entry name" value="Calmodulin 1"/>
    <property type="match status" value="1"/>
</dbReference>
<dbReference type="PANTHER" id="PTHR23048">
    <property type="entry name" value="MYOSIN LIGHT CHAIN 1, 3"/>
    <property type="match status" value="1"/>
</dbReference>
<comment type="caution">
    <text evidence="5">The sequence shown here is derived from an EMBL/GenBank/DDBJ whole genome shotgun (WGS) entry which is preliminary data.</text>
</comment>
<evidence type="ECO:0000256" key="2">
    <source>
        <dbReference type="ARBA" id="ARBA00022737"/>
    </source>
</evidence>
<dbReference type="PANTHER" id="PTHR23048:SF48">
    <property type="entry name" value="CENTRIN 3"/>
    <property type="match status" value="1"/>
</dbReference>
<evidence type="ECO:0000313" key="5">
    <source>
        <dbReference type="EMBL" id="KAJ1917442.1"/>
    </source>
</evidence>
<dbReference type="SMART" id="SM00054">
    <property type="entry name" value="EFh"/>
    <property type="match status" value="4"/>
</dbReference>
<dbReference type="GO" id="GO:0005509">
    <property type="term" value="F:calcium ion binding"/>
    <property type="evidence" value="ECO:0007669"/>
    <property type="project" value="InterPro"/>
</dbReference>
<gene>
    <name evidence="5" type="primary">CDC31</name>
    <name evidence="5" type="ORF">H4219_003185</name>
</gene>
<evidence type="ECO:0000256" key="1">
    <source>
        <dbReference type="ARBA" id="ARBA00022723"/>
    </source>
</evidence>
<keyword evidence="1" id="KW-0479">Metal-binding</keyword>
<protein>
    <submittedName>
        <fullName evidence="5">Calcium-binding component of the spindle pole body (SPB) half-bridge</fullName>
    </submittedName>
</protein>